<dbReference type="RefSeq" id="WP_242012464.1">
    <property type="nucleotide sequence ID" value="NZ_JAMYZY010000008.1"/>
</dbReference>
<keyword evidence="8 12" id="KW-0238">DNA-binding</keyword>
<evidence type="ECO:0000256" key="11">
    <source>
        <dbReference type="ARBA" id="ARBA00023231"/>
    </source>
</evidence>
<dbReference type="PANTHER" id="PTHR32071:SF117">
    <property type="entry name" value="PTS-DEPENDENT DIHYDROXYACETONE KINASE OPERON REGULATORY PROTEIN-RELATED"/>
    <property type="match status" value="1"/>
</dbReference>
<dbReference type="PROSITE" id="PS00688">
    <property type="entry name" value="SIGMA54_INTERACT_3"/>
    <property type="match status" value="1"/>
</dbReference>
<dbReference type="PROSITE" id="PS00675">
    <property type="entry name" value="SIGMA54_INTERACT_1"/>
    <property type="match status" value="1"/>
</dbReference>
<keyword evidence="9 12" id="KW-0010">Activator</keyword>
<evidence type="ECO:0000256" key="3">
    <source>
        <dbReference type="ARBA" id="ARBA00015308"/>
    </source>
</evidence>
<keyword evidence="16" id="KW-1185">Reference proteome</keyword>
<feature type="domain" description="Sigma-54 factor interaction" evidence="14">
    <location>
        <begin position="222"/>
        <end position="450"/>
    </location>
</feature>
<evidence type="ECO:0000256" key="13">
    <source>
        <dbReference type="SAM" id="MobiDB-lite"/>
    </source>
</evidence>
<protein>
    <recommendedName>
        <fullName evidence="3 12">Nif-specific regulatory protein</fullName>
    </recommendedName>
</protein>
<evidence type="ECO:0000313" key="15">
    <source>
        <dbReference type="EMBL" id="MCP1258155.1"/>
    </source>
</evidence>
<dbReference type="EMBL" id="JAMYZZ010000007">
    <property type="protein sequence ID" value="MCP1258155.1"/>
    <property type="molecule type" value="Genomic_DNA"/>
</dbReference>
<dbReference type="Gene3D" id="3.40.50.300">
    <property type="entry name" value="P-loop containing nucleotide triphosphate hydrolases"/>
    <property type="match status" value="1"/>
</dbReference>
<dbReference type="SUPFAM" id="SSF55781">
    <property type="entry name" value="GAF domain-like"/>
    <property type="match status" value="1"/>
</dbReference>
<dbReference type="Gene3D" id="1.10.10.60">
    <property type="entry name" value="Homeodomain-like"/>
    <property type="match status" value="1"/>
</dbReference>
<comment type="caution">
    <text evidence="15">The sequence shown here is derived from an EMBL/GenBank/DDBJ whole genome shotgun (WGS) entry which is preliminary data.</text>
</comment>
<keyword evidence="4" id="KW-0547">Nucleotide-binding</keyword>
<dbReference type="Pfam" id="PF00158">
    <property type="entry name" value="Sigma54_activat"/>
    <property type="match status" value="1"/>
</dbReference>
<dbReference type="SUPFAM" id="SSF52540">
    <property type="entry name" value="P-loop containing nucleoside triphosphate hydrolases"/>
    <property type="match status" value="1"/>
</dbReference>
<keyword evidence="10 12" id="KW-0804">Transcription</keyword>
<evidence type="ECO:0000256" key="12">
    <source>
        <dbReference type="RuleBase" id="RU368029"/>
    </source>
</evidence>
<evidence type="ECO:0000256" key="8">
    <source>
        <dbReference type="ARBA" id="ARBA00023125"/>
    </source>
</evidence>
<reference evidence="15 16" key="1">
    <citation type="submission" date="2022-06" db="EMBL/GenBank/DDBJ databases">
        <title>Acetobacer genomes from food samples.</title>
        <authorList>
            <person name="Sombolestani A."/>
        </authorList>
    </citation>
    <scope>NUCLEOTIDE SEQUENCE [LARGE SCALE GENOMIC DNA]</scope>
    <source>
        <strain evidence="15 16">R-83285</strain>
    </source>
</reference>
<dbReference type="InterPro" id="IPR029016">
    <property type="entry name" value="GAF-like_dom_sf"/>
</dbReference>
<sequence length="560" mass="60842">MTLRKDSQGIMSATTGITETSAEVALSGLYEISRILCSPIELGVMLVQVFATLENFLDMNACVCVLLGEGDRVERIVGSHGDPVISRDYFMSMPERVLGHIVTHKAPLIVPDIANDQTIGFRAKPAWAVNPRQVGLIGVPIPGRDGIIGILVVDCKAFSPDSPVIALNTRLLAMVGNLIGQTVRLHRLVERDRERLMGDLDRRTEVAKLGVTTPADMADVRIVGESPAITAVMEKIRIVARSNATVLLRGESGTGKEVFARALHQSSPRAKAPFIKLNCAALPETVLESELFGHEKGAFTGAVTARKGRFELADSGTLFLDEIGEISASFQAKLLRVLQEGEFERVGGTRTLKVNVRIVAATNRDLEDAVTKGKFRADLYYRLSVIPVFLPSLRERPTDIPLLAQEFLDRFNQENGTELQIDPNGLSVLSGCYFPGNVRELENCIRRTATLSRGIVIGEDDFACHSEGCLSSVLWQVGGADKAVTPPAKEPLLLSLQEVPPSPSSPPVDAPSSVRSEKEILEDAMEKAGWVQAKAARILGLTPRQVGYALRKNGIPIKKF</sequence>
<organism evidence="15 16">
    <name type="scientific">Acetobacter lambici</name>
    <dbReference type="NCBI Taxonomy" id="1332824"/>
    <lineage>
        <taxon>Bacteria</taxon>
        <taxon>Pseudomonadati</taxon>
        <taxon>Pseudomonadota</taxon>
        <taxon>Alphaproteobacteria</taxon>
        <taxon>Acetobacterales</taxon>
        <taxon>Acetobacteraceae</taxon>
        <taxon>Acetobacter</taxon>
    </lineage>
</organism>
<evidence type="ECO:0000256" key="4">
    <source>
        <dbReference type="ARBA" id="ARBA00022741"/>
    </source>
</evidence>
<dbReference type="PANTHER" id="PTHR32071">
    <property type="entry name" value="TRANSCRIPTIONAL REGULATORY PROTEIN"/>
    <property type="match status" value="1"/>
</dbReference>
<dbReference type="InterPro" id="IPR058031">
    <property type="entry name" value="AAA_lid_NorR"/>
</dbReference>
<evidence type="ECO:0000256" key="10">
    <source>
        <dbReference type="ARBA" id="ARBA00023163"/>
    </source>
</evidence>
<dbReference type="InterPro" id="IPR003018">
    <property type="entry name" value="GAF"/>
</dbReference>
<dbReference type="PRINTS" id="PR01590">
    <property type="entry name" value="HTHFIS"/>
</dbReference>
<evidence type="ECO:0000256" key="5">
    <source>
        <dbReference type="ARBA" id="ARBA00022840"/>
    </source>
</evidence>
<evidence type="ECO:0000256" key="1">
    <source>
        <dbReference type="ARBA" id="ARBA00002167"/>
    </source>
</evidence>
<dbReference type="Pfam" id="PF25601">
    <property type="entry name" value="AAA_lid_14"/>
    <property type="match status" value="1"/>
</dbReference>
<gene>
    <name evidence="15" type="primary">nifA</name>
    <name evidence="15" type="ORF">NKW50_06070</name>
</gene>
<proteinExistence type="predicted"/>
<name>A0ABT1EYX5_9PROT</name>
<dbReference type="SMART" id="SM00065">
    <property type="entry name" value="GAF"/>
    <property type="match status" value="1"/>
</dbReference>
<dbReference type="PROSITE" id="PS50045">
    <property type="entry name" value="SIGMA54_INTERACT_4"/>
    <property type="match status" value="1"/>
</dbReference>
<evidence type="ECO:0000256" key="6">
    <source>
        <dbReference type="ARBA" id="ARBA00023012"/>
    </source>
</evidence>
<dbReference type="NCBIfam" id="TIGR01817">
    <property type="entry name" value="nifA"/>
    <property type="match status" value="1"/>
</dbReference>
<dbReference type="InterPro" id="IPR002197">
    <property type="entry name" value="HTH_Fis"/>
</dbReference>
<evidence type="ECO:0000313" key="16">
    <source>
        <dbReference type="Proteomes" id="UP001523528"/>
    </source>
</evidence>
<keyword evidence="11 12" id="KW-0535">Nitrogen fixation</keyword>
<dbReference type="Gene3D" id="1.10.8.60">
    <property type="match status" value="1"/>
</dbReference>
<evidence type="ECO:0000259" key="14">
    <source>
        <dbReference type="PROSITE" id="PS50045"/>
    </source>
</evidence>
<dbReference type="InterPro" id="IPR025662">
    <property type="entry name" value="Sigma_54_int_dom_ATP-bd_1"/>
</dbReference>
<dbReference type="SMART" id="SM00382">
    <property type="entry name" value="AAA"/>
    <property type="match status" value="1"/>
</dbReference>
<dbReference type="InterPro" id="IPR010113">
    <property type="entry name" value="Nif-specific_regulatory_prot"/>
</dbReference>
<evidence type="ECO:0000256" key="7">
    <source>
        <dbReference type="ARBA" id="ARBA00023015"/>
    </source>
</evidence>
<dbReference type="Pfam" id="PF02954">
    <property type="entry name" value="HTH_8"/>
    <property type="match status" value="1"/>
</dbReference>
<comment type="subunit">
    <text evidence="2 12">Interacts with sigma-54.</text>
</comment>
<evidence type="ECO:0000256" key="9">
    <source>
        <dbReference type="ARBA" id="ARBA00023159"/>
    </source>
</evidence>
<comment type="function">
    <text evidence="1 12">Required for activation of most nif operons, which are directly involved in nitrogen fixation.</text>
</comment>
<feature type="region of interest" description="Disordered" evidence="13">
    <location>
        <begin position="497"/>
        <end position="516"/>
    </location>
</feature>
<dbReference type="InterPro" id="IPR002078">
    <property type="entry name" value="Sigma_54_int"/>
</dbReference>
<accession>A0ABT1EYX5</accession>
<keyword evidence="7 12" id="KW-0805">Transcription regulation</keyword>
<dbReference type="CDD" id="cd00009">
    <property type="entry name" value="AAA"/>
    <property type="match status" value="1"/>
</dbReference>
<dbReference type="InterPro" id="IPR003593">
    <property type="entry name" value="AAA+_ATPase"/>
</dbReference>
<dbReference type="InterPro" id="IPR027417">
    <property type="entry name" value="P-loop_NTPase"/>
</dbReference>
<feature type="compositionally biased region" description="Pro residues" evidence="13">
    <location>
        <begin position="500"/>
        <end position="509"/>
    </location>
</feature>
<keyword evidence="5" id="KW-0067">ATP-binding</keyword>
<keyword evidence="6 12" id="KW-0902">Two-component regulatory system</keyword>
<dbReference type="Gene3D" id="3.30.450.40">
    <property type="match status" value="1"/>
</dbReference>
<evidence type="ECO:0000256" key="2">
    <source>
        <dbReference type="ARBA" id="ARBA00011135"/>
    </source>
</evidence>
<dbReference type="InterPro" id="IPR025944">
    <property type="entry name" value="Sigma_54_int_dom_CS"/>
</dbReference>
<dbReference type="Proteomes" id="UP001523528">
    <property type="component" value="Unassembled WGS sequence"/>
</dbReference>